<evidence type="ECO:0000313" key="2">
    <source>
        <dbReference type="EMBL" id="WLS02305.1"/>
    </source>
</evidence>
<evidence type="ECO:0000256" key="1">
    <source>
        <dbReference type="SAM" id="Phobius"/>
    </source>
</evidence>
<dbReference type="EMBL" id="CP132314">
    <property type="protein sequence ID" value="WLS02305.1"/>
    <property type="molecule type" value="Genomic_DNA"/>
</dbReference>
<dbReference type="RefSeq" id="WP_306157592.1">
    <property type="nucleotide sequence ID" value="NZ_CP132314.1"/>
</dbReference>
<reference evidence="2 3" key="1">
    <citation type="submission" date="2023-08" db="EMBL/GenBank/DDBJ databases">
        <title>Pathogen: clinical or host-associated sample.</title>
        <authorList>
            <person name="Hergert J."/>
            <person name="Casey R."/>
            <person name="Wagner J."/>
            <person name="Young E.L."/>
            <person name="Oakeson K.F."/>
        </authorList>
    </citation>
    <scope>NUCLEOTIDE SEQUENCE [LARGE SCALE GENOMIC DNA]</scope>
    <source>
        <strain evidence="2 3">UPHL-collab-2</strain>
    </source>
</reference>
<organism evidence="2 3">
    <name type="scientific">Shinella oryzae</name>
    <dbReference type="NCBI Taxonomy" id="2871820"/>
    <lineage>
        <taxon>Bacteria</taxon>
        <taxon>Pseudomonadati</taxon>
        <taxon>Pseudomonadota</taxon>
        <taxon>Alphaproteobacteria</taxon>
        <taxon>Hyphomicrobiales</taxon>
        <taxon>Rhizobiaceae</taxon>
        <taxon>Shinella</taxon>
    </lineage>
</organism>
<gene>
    <name evidence="2" type="ORF">Q9315_12820</name>
</gene>
<evidence type="ECO:0000313" key="3">
    <source>
        <dbReference type="Proteomes" id="UP001225788"/>
    </source>
</evidence>
<feature type="transmembrane region" description="Helical" evidence="1">
    <location>
        <begin position="44"/>
        <end position="67"/>
    </location>
</feature>
<keyword evidence="1" id="KW-1133">Transmembrane helix</keyword>
<sequence>MGNPAGPDVFQCSVFIALFGFEAVRFWRMAAIDFCGGDDYFMKYGLLAPLIILGLAAPAAAALSGFYDASEQVQAVVGSDKVSFAMGGRAFDTLEQVRTRDNGQIEWRVQNSECYVIVTLTPVPPAGPGKTTYEVANVSACEGSDLEGTESGF</sequence>
<proteinExistence type="predicted"/>
<keyword evidence="1" id="KW-0472">Membrane</keyword>
<dbReference type="Proteomes" id="UP001225788">
    <property type="component" value="Chromosome"/>
</dbReference>
<accession>A0ABY9K141</accession>
<keyword evidence="3" id="KW-1185">Reference proteome</keyword>
<protein>
    <submittedName>
        <fullName evidence="2">Uncharacterized protein</fullName>
    </submittedName>
</protein>
<keyword evidence="1" id="KW-0812">Transmembrane</keyword>
<name>A0ABY9K141_9HYPH</name>